<dbReference type="Pfam" id="PF09945">
    <property type="entry name" value="DUF2177"/>
    <property type="match status" value="1"/>
</dbReference>
<dbReference type="Proteomes" id="UP000622580">
    <property type="component" value="Unassembled WGS sequence"/>
</dbReference>
<protein>
    <submittedName>
        <fullName evidence="2">DUF2177 family protein</fullName>
    </submittedName>
</protein>
<keyword evidence="1" id="KW-0812">Transmembrane</keyword>
<dbReference type="EMBL" id="JAGSGD010000001">
    <property type="protein sequence ID" value="MBR7618490.1"/>
    <property type="molecule type" value="Genomic_DNA"/>
</dbReference>
<evidence type="ECO:0000313" key="2">
    <source>
        <dbReference type="EMBL" id="MBR7618490.1"/>
    </source>
</evidence>
<gene>
    <name evidence="2" type="ORF">JKL49_03735</name>
</gene>
<feature type="transmembrane region" description="Helical" evidence="1">
    <location>
        <begin position="108"/>
        <end position="126"/>
    </location>
</feature>
<keyword evidence="1" id="KW-1133">Transmembrane helix</keyword>
<comment type="caution">
    <text evidence="2">The sequence shown here is derived from an EMBL/GenBank/DDBJ whole genome shotgun (WGS) entry which is preliminary data.</text>
</comment>
<name>A0A941CXG1_9CAUL</name>
<feature type="transmembrane region" description="Helical" evidence="1">
    <location>
        <begin position="45"/>
        <end position="64"/>
    </location>
</feature>
<dbReference type="RefSeq" id="WP_215338368.1">
    <property type="nucleotide sequence ID" value="NZ_JAGSGD010000001.1"/>
</dbReference>
<evidence type="ECO:0000313" key="3">
    <source>
        <dbReference type="Proteomes" id="UP000622580"/>
    </source>
</evidence>
<accession>A0A941CXG1</accession>
<keyword evidence="1" id="KW-0472">Membrane</keyword>
<keyword evidence="3" id="KW-1185">Reference proteome</keyword>
<sequence>MLKYVIAYLATGLTFAAVDAVWLILSNERLYRPTLNPILAEEVNLKAAAVFYLAYVLGIVVLAVSPATSWTKSMTTGAILGAMCYATYDLTNQATLKVWATKITVADILWGTFVTAVAATAGYLALRWAAAKFG</sequence>
<dbReference type="AlphaFoldDB" id="A0A941CXG1"/>
<feature type="transmembrane region" description="Helical" evidence="1">
    <location>
        <begin position="6"/>
        <end position="25"/>
    </location>
</feature>
<dbReference type="InterPro" id="IPR018687">
    <property type="entry name" value="DUF2177_membr"/>
</dbReference>
<organism evidence="2 3">
    <name type="scientific">Phenylobacterium glaciei</name>
    <dbReference type="NCBI Taxonomy" id="2803784"/>
    <lineage>
        <taxon>Bacteria</taxon>
        <taxon>Pseudomonadati</taxon>
        <taxon>Pseudomonadota</taxon>
        <taxon>Alphaproteobacteria</taxon>
        <taxon>Caulobacterales</taxon>
        <taxon>Caulobacteraceae</taxon>
        <taxon>Phenylobacterium</taxon>
    </lineage>
</organism>
<evidence type="ECO:0000256" key="1">
    <source>
        <dbReference type="SAM" id="Phobius"/>
    </source>
</evidence>
<reference evidence="2" key="1">
    <citation type="submission" date="2021-04" db="EMBL/GenBank/DDBJ databases">
        <title>Draft genome assembly of strain Phenylobacterium sp. 20VBR1 using MiniION and Illumina platforms.</title>
        <authorList>
            <person name="Thomas F.A."/>
            <person name="Krishnan K.P."/>
            <person name="Sinha R.K."/>
        </authorList>
    </citation>
    <scope>NUCLEOTIDE SEQUENCE</scope>
    <source>
        <strain evidence="2">20VBR1</strain>
    </source>
</reference>
<proteinExistence type="predicted"/>